<evidence type="ECO:0000256" key="2">
    <source>
        <dbReference type="ARBA" id="ARBA00022516"/>
    </source>
</evidence>
<comment type="caution">
    <text evidence="12">The sequence shown here is derived from an EMBL/GenBank/DDBJ whole genome shotgun (WGS) entry which is preliminary data.</text>
</comment>
<comment type="subcellular location">
    <subcellularLocation>
        <location evidence="10">Cell membrane</location>
        <topology evidence="10">Multi-pass membrane protein</topology>
    </subcellularLocation>
</comment>
<dbReference type="EC" id="2.3.1.275" evidence="10"/>
<feature type="compositionally biased region" description="Pro residues" evidence="11">
    <location>
        <begin position="185"/>
        <end position="198"/>
    </location>
</feature>
<keyword evidence="3 10" id="KW-0808">Transferase</keyword>
<dbReference type="InterPro" id="IPR003811">
    <property type="entry name" value="G3P_acylTferase_PlsY"/>
</dbReference>
<keyword evidence="2 10" id="KW-0444">Lipid biosynthesis</keyword>
<accession>A0A939J4G5</accession>
<evidence type="ECO:0000313" key="13">
    <source>
        <dbReference type="Proteomes" id="UP000664779"/>
    </source>
</evidence>
<dbReference type="GO" id="GO:0043772">
    <property type="term" value="F:acyl-phosphate glycerol-3-phosphate acyltransferase activity"/>
    <property type="evidence" value="ECO:0007669"/>
    <property type="project" value="UniProtKB-UniRule"/>
</dbReference>
<evidence type="ECO:0000313" key="12">
    <source>
        <dbReference type="EMBL" id="MBO0344735.1"/>
    </source>
</evidence>
<keyword evidence="4 10" id="KW-0812">Transmembrane</keyword>
<feature type="transmembrane region" description="Helical" evidence="10">
    <location>
        <begin position="67"/>
        <end position="84"/>
    </location>
</feature>
<evidence type="ECO:0000256" key="6">
    <source>
        <dbReference type="ARBA" id="ARBA00023098"/>
    </source>
</evidence>
<evidence type="ECO:0000256" key="4">
    <source>
        <dbReference type="ARBA" id="ARBA00022692"/>
    </source>
</evidence>
<feature type="transmembrane region" description="Helical" evidence="10">
    <location>
        <begin position="96"/>
        <end position="118"/>
    </location>
</feature>
<dbReference type="PANTHER" id="PTHR30309:SF0">
    <property type="entry name" value="GLYCEROL-3-PHOSPHATE ACYLTRANSFERASE-RELATED"/>
    <property type="match status" value="1"/>
</dbReference>
<evidence type="ECO:0000256" key="3">
    <source>
        <dbReference type="ARBA" id="ARBA00022679"/>
    </source>
</evidence>
<keyword evidence="13" id="KW-1185">Reference proteome</keyword>
<evidence type="ECO:0000256" key="9">
    <source>
        <dbReference type="ARBA" id="ARBA00023264"/>
    </source>
</evidence>
<sequence>MGSVPYGLIITRLAGHGDIREIGSGNIGTTNVLRTGSKKLAALTLLGDALKGTAAVLLVGVLFGRNAALLAGFAAFLGHLYPVWLKFKGGKGVATYLGILLGLAWPVGLTFAVIWIATAALFRFSSLSALAASLSAPLLLLALGDTLTGSVFAVLCALLWAKHHENIGRLLSGQESKIGQRSSTAPPPEDPAPPVGQD</sequence>
<reference evidence="12" key="1">
    <citation type="submission" date="2021-03" db="EMBL/GenBank/DDBJ databases">
        <title>Roseibium sp. CAU 1637 isolated from Incheon.</title>
        <authorList>
            <person name="Kim W."/>
        </authorList>
    </citation>
    <scope>NUCLEOTIDE SEQUENCE</scope>
    <source>
        <strain evidence="12">CAU 1637</strain>
    </source>
</reference>
<comment type="function">
    <text evidence="10">Catalyzes the transfer of an acyl group from acyl-phosphate (acyl-PO(4)) to glycerol-3-phosphate (G3P) to form lysophosphatidic acid (LPA). This enzyme utilizes acyl-phosphate as fatty acyl donor, but not acyl-CoA or acyl-ACP.</text>
</comment>
<comment type="subunit">
    <text evidence="10">Probably interacts with PlsX.</text>
</comment>
<keyword evidence="1 10" id="KW-1003">Cell membrane</keyword>
<comment type="similarity">
    <text evidence="10">Belongs to the PlsY family.</text>
</comment>
<proteinExistence type="inferred from homology"/>
<gene>
    <name evidence="10 12" type="primary">plsY</name>
    <name evidence="12" type="ORF">J0X15_05855</name>
</gene>
<comment type="caution">
    <text evidence="10">Lacks conserved residue(s) required for the propagation of feature annotation.</text>
</comment>
<evidence type="ECO:0000256" key="8">
    <source>
        <dbReference type="ARBA" id="ARBA00023209"/>
    </source>
</evidence>
<feature type="region of interest" description="Disordered" evidence="11">
    <location>
        <begin position="175"/>
        <end position="198"/>
    </location>
</feature>
<dbReference type="GO" id="GO:0005886">
    <property type="term" value="C:plasma membrane"/>
    <property type="evidence" value="ECO:0007669"/>
    <property type="project" value="UniProtKB-SubCell"/>
</dbReference>
<keyword evidence="8 10" id="KW-0594">Phospholipid biosynthesis</keyword>
<dbReference type="SMART" id="SM01207">
    <property type="entry name" value="G3P_acyltransf"/>
    <property type="match status" value="1"/>
</dbReference>
<evidence type="ECO:0000256" key="11">
    <source>
        <dbReference type="SAM" id="MobiDB-lite"/>
    </source>
</evidence>
<comment type="pathway">
    <text evidence="10">Lipid metabolism; phospholipid metabolism.</text>
</comment>
<dbReference type="AlphaFoldDB" id="A0A939J4G5"/>
<dbReference type="HAMAP" id="MF_01043">
    <property type="entry name" value="PlsY"/>
    <property type="match status" value="1"/>
</dbReference>
<dbReference type="EMBL" id="JAFLNF010000002">
    <property type="protein sequence ID" value="MBO0344735.1"/>
    <property type="molecule type" value="Genomic_DNA"/>
</dbReference>
<evidence type="ECO:0000256" key="7">
    <source>
        <dbReference type="ARBA" id="ARBA00023136"/>
    </source>
</evidence>
<keyword evidence="5 10" id="KW-1133">Transmembrane helix</keyword>
<protein>
    <recommendedName>
        <fullName evidence="10">Glycerol-3-phosphate acyltransferase</fullName>
    </recommendedName>
    <alternativeName>
        <fullName evidence="10">Acyl-PO4 G3P acyltransferase</fullName>
    </alternativeName>
    <alternativeName>
        <fullName evidence="10">Acyl-phosphate--glycerol-3-phosphate acyltransferase</fullName>
    </alternativeName>
    <alternativeName>
        <fullName evidence="10">G3P acyltransferase</fullName>
        <shortName evidence="10">GPAT</shortName>
        <ecNumber evidence="10">2.3.1.275</ecNumber>
    </alternativeName>
    <alternativeName>
        <fullName evidence="10">Lysophosphatidic acid synthase</fullName>
        <shortName evidence="10">LPA synthase</shortName>
    </alternativeName>
</protein>
<dbReference type="GO" id="GO:0008654">
    <property type="term" value="P:phospholipid biosynthetic process"/>
    <property type="evidence" value="ECO:0007669"/>
    <property type="project" value="UniProtKB-UniRule"/>
</dbReference>
<comment type="catalytic activity">
    <reaction evidence="10">
        <text>an acyl phosphate + sn-glycerol 3-phosphate = a 1-acyl-sn-glycero-3-phosphate + phosphate</text>
        <dbReference type="Rhea" id="RHEA:34075"/>
        <dbReference type="ChEBI" id="CHEBI:43474"/>
        <dbReference type="ChEBI" id="CHEBI:57597"/>
        <dbReference type="ChEBI" id="CHEBI:57970"/>
        <dbReference type="ChEBI" id="CHEBI:59918"/>
        <dbReference type="EC" id="2.3.1.275"/>
    </reaction>
</comment>
<keyword evidence="7 10" id="KW-0472">Membrane</keyword>
<evidence type="ECO:0000256" key="1">
    <source>
        <dbReference type="ARBA" id="ARBA00022475"/>
    </source>
</evidence>
<feature type="compositionally biased region" description="Polar residues" evidence="11">
    <location>
        <begin position="175"/>
        <end position="184"/>
    </location>
</feature>
<dbReference type="Proteomes" id="UP000664779">
    <property type="component" value="Unassembled WGS sequence"/>
</dbReference>
<evidence type="ECO:0000256" key="5">
    <source>
        <dbReference type="ARBA" id="ARBA00022989"/>
    </source>
</evidence>
<organism evidence="12 13">
    <name type="scientific">Roseibium limicola</name>
    <dbReference type="NCBI Taxonomy" id="2816037"/>
    <lineage>
        <taxon>Bacteria</taxon>
        <taxon>Pseudomonadati</taxon>
        <taxon>Pseudomonadota</taxon>
        <taxon>Alphaproteobacteria</taxon>
        <taxon>Hyphomicrobiales</taxon>
        <taxon>Stappiaceae</taxon>
        <taxon>Roseibium</taxon>
    </lineage>
</organism>
<evidence type="ECO:0000256" key="10">
    <source>
        <dbReference type="HAMAP-Rule" id="MF_01043"/>
    </source>
</evidence>
<keyword evidence="9 10" id="KW-1208">Phospholipid metabolism</keyword>
<dbReference type="PANTHER" id="PTHR30309">
    <property type="entry name" value="INNER MEMBRANE PROTEIN YGIH"/>
    <property type="match status" value="1"/>
</dbReference>
<dbReference type="Pfam" id="PF02660">
    <property type="entry name" value="G3P_acyltransf"/>
    <property type="match status" value="1"/>
</dbReference>
<feature type="transmembrane region" description="Helical" evidence="10">
    <location>
        <begin position="138"/>
        <end position="161"/>
    </location>
</feature>
<keyword evidence="6 10" id="KW-0443">Lipid metabolism</keyword>
<name>A0A939J4G5_9HYPH</name>
<dbReference type="NCBIfam" id="TIGR00023">
    <property type="entry name" value="glycerol-3-phosphate 1-O-acyltransferase PlsY"/>
    <property type="match status" value="1"/>
</dbReference>